<evidence type="ECO:0000259" key="9">
    <source>
        <dbReference type="PROSITE" id="PS50977"/>
    </source>
</evidence>
<dbReference type="SUPFAM" id="SSF46689">
    <property type="entry name" value="Homeodomain-like"/>
    <property type="match status" value="1"/>
</dbReference>
<protein>
    <recommendedName>
        <fullName evidence="7">HTH-type transcriptional regulator BetI</fullName>
    </recommendedName>
</protein>
<comment type="function">
    <text evidence="7">Repressor involved in choline regulation of the bet genes.</text>
</comment>
<dbReference type="EMBL" id="SNAA01000013">
    <property type="protein sequence ID" value="TDL78205.1"/>
    <property type="molecule type" value="Genomic_DNA"/>
</dbReference>
<dbReference type="RefSeq" id="WP_133397329.1">
    <property type="nucleotide sequence ID" value="NZ_SNAA01000013.1"/>
</dbReference>
<dbReference type="Pfam" id="PF00440">
    <property type="entry name" value="TetR_N"/>
    <property type="match status" value="1"/>
</dbReference>
<proteinExistence type="inferred from homology"/>
<evidence type="ECO:0000256" key="6">
    <source>
        <dbReference type="ARBA" id="ARBA00024936"/>
    </source>
</evidence>
<dbReference type="NCBIfam" id="NF001978">
    <property type="entry name" value="PRK00767.1"/>
    <property type="match status" value="1"/>
</dbReference>
<keyword evidence="4 7" id="KW-0238">DNA-binding</keyword>
<dbReference type="SUPFAM" id="SSF48498">
    <property type="entry name" value="Tetracyclin repressor-like, C-terminal domain"/>
    <property type="match status" value="1"/>
</dbReference>
<feature type="domain" description="HTH tetR-type" evidence="9">
    <location>
        <begin position="16"/>
        <end position="76"/>
    </location>
</feature>
<dbReference type="Gene3D" id="1.10.357.10">
    <property type="entry name" value="Tetracycline Repressor, domain 2"/>
    <property type="match status" value="1"/>
</dbReference>
<dbReference type="UniPathway" id="UPA00529"/>
<keyword evidence="2 7" id="KW-0678">Repressor</keyword>
<dbReference type="PANTHER" id="PTHR30055">
    <property type="entry name" value="HTH-TYPE TRANSCRIPTIONAL REGULATOR RUTR"/>
    <property type="match status" value="1"/>
</dbReference>
<dbReference type="GO" id="GO:0000976">
    <property type="term" value="F:transcription cis-regulatory region binding"/>
    <property type="evidence" value="ECO:0007669"/>
    <property type="project" value="TreeGrafter"/>
</dbReference>
<evidence type="ECO:0000256" key="8">
    <source>
        <dbReference type="PROSITE-ProRule" id="PRU00335"/>
    </source>
</evidence>
<accession>A0A4R6A5S4</accession>
<dbReference type="InterPro" id="IPR039538">
    <property type="entry name" value="BetI_C"/>
</dbReference>
<dbReference type="GO" id="GO:0019285">
    <property type="term" value="P:glycine betaine biosynthetic process from choline"/>
    <property type="evidence" value="ECO:0007669"/>
    <property type="project" value="UniProtKB-UniRule"/>
</dbReference>
<keyword evidence="3 7" id="KW-0805">Transcription regulation</keyword>
<evidence type="ECO:0000256" key="5">
    <source>
        <dbReference type="ARBA" id="ARBA00023163"/>
    </source>
</evidence>
<sequence length="200" mass="21496">MATLVSRLPGKSPVETRRKAELIDAAIAEIGAAGSLDVSVGRIAKRAGMSAALAFHYFGGKDALLLEALRHVLGQYGASVRQAVAEADGPRERARAIVRASFGPQNFGAETVSAWLNFYVFAYRAPQARRLLAIYHARLRSNLTHALRPLVGARAPAAAERIGAMIDGFYIRATCTPRTDSGQSEAHVLATLDDMLREVP</sequence>
<dbReference type="InterPro" id="IPR017757">
    <property type="entry name" value="Tscrpt_rep_BetI"/>
</dbReference>
<comment type="function">
    <text evidence="6">Repressor involved in the biosynthesis of the osmoprotectant glycine betaine. It represses transcription of the choline transporter BetT and the genes of BetAB involved in the synthesis of glycine betaine.</text>
</comment>
<evidence type="ECO:0000256" key="1">
    <source>
        <dbReference type="ARBA" id="ARBA00004719"/>
    </source>
</evidence>
<evidence type="ECO:0000313" key="10">
    <source>
        <dbReference type="EMBL" id="TDL78205.1"/>
    </source>
</evidence>
<dbReference type="HAMAP" id="MF_00768">
    <property type="entry name" value="HTH_type_BetI"/>
    <property type="match status" value="1"/>
</dbReference>
<dbReference type="PANTHER" id="PTHR30055:SF234">
    <property type="entry name" value="HTH-TYPE TRANSCRIPTIONAL REGULATOR BETI"/>
    <property type="match status" value="1"/>
</dbReference>
<evidence type="ECO:0000256" key="4">
    <source>
        <dbReference type="ARBA" id="ARBA00023125"/>
    </source>
</evidence>
<comment type="pathway">
    <text evidence="1 7">Amine and polyamine biosynthesis; betaine biosynthesis via choline pathway [regulation].</text>
</comment>
<dbReference type="InterPro" id="IPR036271">
    <property type="entry name" value="Tet_transcr_reg_TetR-rel_C_sf"/>
</dbReference>
<organism evidence="10 11">
    <name type="scientific">Palleronia sediminis</name>
    <dbReference type="NCBI Taxonomy" id="2547833"/>
    <lineage>
        <taxon>Bacteria</taxon>
        <taxon>Pseudomonadati</taxon>
        <taxon>Pseudomonadota</taxon>
        <taxon>Alphaproteobacteria</taxon>
        <taxon>Rhodobacterales</taxon>
        <taxon>Roseobacteraceae</taxon>
        <taxon>Palleronia</taxon>
    </lineage>
</organism>
<name>A0A4R6A5S4_9RHOB</name>
<reference evidence="10 11" key="1">
    <citation type="submission" date="2019-03" db="EMBL/GenBank/DDBJ databases">
        <title>Primorskyibacter sp. SS33 isolated from sediments.</title>
        <authorList>
            <person name="Xunke S."/>
        </authorList>
    </citation>
    <scope>NUCLEOTIDE SEQUENCE [LARGE SCALE GENOMIC DNA]</scope>
    <source>
        <strain evidence="10 11">SS33</strain>
    </source>
</reference>
<dbReference type="Proteomes" id="UP000295701">
    <property type="component" value="Unassembled WGS sequence"/>
</dbReference>
<evidence type="ECO:0000313" key="11">
    <source>
        <dbReference type="Proteomes" id="UP000295701"/>
    </source>
</evidence>
<dbReference type="GO" id="GO:0045892">
    <property type="term" value="P:negative regulation of DNA-templated transcription"/>
    <property type="evidence" value="ECO:0007669"/>
    <property type="project" value="UniProtKB-UniRule"/>
</dbReference>
<dbReference type="InterPro" id="IPR050109">
    <property type="entry name" value="HTH-type_TetR-like_transc_reg"/>
</dbReference>
<dbReference type="InterPro" id="IPR001647">
    <property type="entry name" value="HTH_TetR"/>
</dbReference>
<gene>
    <name evidence="7 10" type="primary">betI</name>
    <name evidence="10" type="ORF">E2L08_11980</name>
</gene>
<evidence type="ECO:0000256" key="3">
    <source>
        <dbReference type="ARBA" id="ARBA00023015"/>
    </source>
</evidence>
<keyword evidence="5 7" id="KW-0804">Transcription</keyword>
<feature type="DNA-binding region" description="H-T-H motif" evidence="7 8">
    <location>
        <begin position="39"/>
        <end position="58"/>
    </location>
</feature>
<dbReference type="InterPro" id="IPR009057">
    <property type="entry name" value="Homeodomain-like_sf"/>
</dbReference>
<evidence type="ECO:0000256" key="2">
    <source>
        <dbReference type="ARBA" id="ARBA00022491"/>
    </source>
</evidence>
<comment type="caution">
    <text evidence="10">The sequence shown here is derived from an EMBL/GenBank/DDBJ whole genome shotgun (WGS) entry which is preliminary data.</text>
</comment>
<dbReference type="OrthoDB" id="7618612at2"/>
<dbReference type="PROSITE" id="PS50977">
    <property type="entry name" value="HTH_TETR_2"/>
    <property type="match status" value="1"/>
</dbReference>
<keyword evidence="11" id="KW-1185">Reference proteome</keyword>
<evidence type="ECO:0000256" key="7">
    <source>
        <dbReference type="HAMAP-Rule" id="MF_00768"/>
    </source>
</evidence>
<dbReference type="Pfam" id="PF13977">
    <property type="entry name" value="TetR_C_6"/>
    <property type="match status" value="1"/>
</dbReference>
<dbReference type="GO" id="GO:0003700">
    <property type="term" value="F:DNA-binding transcription factor activity"/>
    <property type="evidence" value="ECO:0007669"/>
    <property type="project" value="UniProtKB-UniRule"/>
</dbReference>
<dbReference type="AlphaFoldDB" id="A0A4R6A5S4"/>